<dbReference type="AlphaFoldDB" id="A0A8T3USJ9"/>
<dbReference type="Gene3D" id="3.30.2350.10">
    <property type="entry name" value="Pseudouridine synthase"/>
    <property type="match status" value="1"/>
</dbReference>
<dbReference type="InterPro" id="IPR002501">
    <property type="entry name" value="PsdUridine_synth_N"/>
</dbReference>
<sequence length="248" mass="27932">MPLSLNRANKAIALLLLGGKEYVALMHVHKDFDPEELKKQMLEFVGKINQLPPVRSNVKRQYRERTVYYLDILEIENKDVLFKVGVESGTYIRKLIHDMGEKTGLGAHMVELRRTKVADLTEDDGLSTLQGLEDAVYFYEKEGNDKPLSRVIQNIEKAVDFLPKVWISDFAVDTVCKGAPIAVPGVVKFNPFKLGEWVLIYTLKGEIVAIGKAAIDSSSLKGIEKGIVIRTDSVIMRPGIYPEYHKTQ</sequence>
<dbReference type="GO" id="GO:1990481">
    <property type="term" value="P:mRNA pseudouridine synthesis"/>
    <property type="evidence" value="ECO:0007669"/>
    <property type="project" value="TreeGrafter"/>
</dbReference>
<comment type="caution">
    <text evidence="3">The sequence shown here is derived from an EMBL/GenBank/DDBJ whole genome shotgun (WGS) entry which is preliminary data.</text>
</comment>
<evidence type="ECO:0000259" key="2">
    <source>
        <dbReference type="SMART" id="SM00359"/>
    </source>
</evidence>
<dbReference type="SMART" id="SM00359">
    <property type="entry name" value="PUA"/>
    <property type="match status" value="1"/>
</dbReference>
<gene>
    <name evidence="3" type="ORF">IHE51_00150</name>
</gene>
<dbReference type="Proteomes" id="UP000718571">
    <property type="component" value="Unassembled WGS sequence"/>
</dbReference>
<dbReference type="GO" id="GO:0031120">
    <property type="term" value="P:snRNA pseudouridine synthesis"/>
    <property type="evidence" value="ECO:0007669"/>
    <property type="project" value="TreeGrafter"/>
</dbReference>
<proteinExistence type="predicted"/>
<feature type="domain" description="PUA" evidence="2">
    <location>
        <begin position="163"/>
        <end position="236"/>
    </location>
</feature>
<dbReference type="NCBIfam" id="NF003280">
    <property type="entry name" value="PRK04270.1"/>
    <property type="match status" value="1"/>
</dbReference>
<organism evidence="3 4">
    <name type="scientific">Candidatus Acidifodinimicrobium mancum</name>
    <dbReference type="NCBI Taxonomy" id="2898728"/>
    <lineage>
        <taxon>Archaea</taxon>
        <taxon>Candidatus Parvarchaeota</taxon>
        <taxon>Candidatus Acidifodinimicrobiaceae</taxon>
        <taxon>Candidatus Acidifodinimicrobium</taxon>
    </lineage>
</organism>
<dbReference type="Pfam" id="PF16198">
    <property type="entry name" value="TruB_C_2"/>
    <property type="match status" value="1"/>
</dbReference>
<keyword evidence="1" id="KW-0413">Isomerase</keyword>
<evidence type="ECO:0000313" key="3">
    <source>
        <dbReference type="EMBL" id="MBE5728263.1"/>
    </source>
</evidence>
<evidence type="ECO:0000313" key="4">
    <source>
        <dbReference type="Proteomes" id="UP000718571"/>
    </source>
</evidence>
<dbReference type="GO" id="GO:0009982">
    <property type="term" value="F:pseudouridine synthase activity"/>
    <property type="evidence" value="ECO:0007669"/>
    <property type="project" value="InterPro"/>
</dbReference>
<dbReference type="Pfam" id="PF01509">
    <property type="entry name" value="TruB_N"/>
    <property type="match status" value="1"/>
</dbReference>
<dbReference type="InterPro" id="IPR020103">
    <property type="entry name" value="PsdUridine_synth_cat_dom_sf"/>
</dbReference>
<dbReference type="InterPro" id="IPR002478">
    <property type="entry name" value="PUA"/>
</dbReference>
<reference evidence="3 4" key="1">
    <citation type="submission" date="2020-09" db="EMBL/GenBank/DDBJ databases">
        <title>Genomic characterization of a novel Parvarchaeota family in acid mine drainage sediments.</title>
        <authorList>
            <person name="Luo Z.-H."/>
        </authorList>
    </citation>
    <scope>NUCLEOTIDE SEQUENCE [LARGE SCALE GENOMIC DNA]</scope>
    <source>
        <strain evidence="3">MAS1_bins.189</strain>
    </source>
</reference>
<dbReference type="EMBL" id="JADFAR010000003">
    <property type="protein sequence ID" value="MBE5728263.1"/>
    <property type="molecule type" value="Genomic_DNA"/>
</dbReference>
<dbReference type="PROSITE" id="PS50890">
    <property type="entry name" value="PUA"/>
    <property type="match status" value="1"/>
</dbReference>
<name>A0A8T3USJ9_9ARCH</name>
<dbReference type="GO" id="GO:0031118">
    <property type="term" value="P:rRNA pseudouridine synthesis"/>
    <property type="evidence" value="ECO:0007669"/>
    <property type="project" value="TreeGrafter"/>
</dbReference>
<dbReference type="InterPro" id="IPR004802">
    <property type="entry name" value="tRNA_PsdUridine_synth_B_fam"/>
</dbReference>
<dbReference type="InterPro" id="IPR032819">
    <property type="entry name" value="TruB_C"/>
</dbReference>
<dbReference type="SUPFAM" id="SSF55120">
    <property type="entry name" value="Pseudouridine synthase"/>
    <property type="match status" value="1"/>
</dbReference>
<dbReference type="InterPro" id="IPR015947">
    <property type="entry name" value="PUA-like_sf"/>
</dbReference>
<dbReference type="InterPro" id="IPR036974">
    <property type="entry name" value="PUA_sf"/>
</dbReference>
<evidence type="ECO:0000256" key="1">
    <source>
        <dbReference type="ARBA" id="ARBA00023235"/>
    </source>
</evidence>
<dbReference type="GO" id="GO:0003723">
    <property type="term" value="F:RNA binding"/>
    <property type="evidence" value="ECO:0007669"/>
    <property type="project" value="InterPro"/>
</dbReference>
<accession>A0A8T3USJ9</accession>
<protein>
    <submittedName>
        <fullName evidence="3">RNA-guided pseudouridylation complex pseudouridine synthase subunit Cbf5</fullName>
    </submittedName>
</protein>
<dbReference type="NCBIfam" id="TIGR00425">
    <property type="entry name" value="CBF5"/>
    <property type="match status" value="1"/>
</dbReference>
<dbReference type="Gene3D" id="2.30.130.10">
    <property type="entry name" value="PUA domain"/>
    <property type="match status" value="1"/>
</dbReference>
<dbReference type="SUPFAM" id="SSF88697">
    <property type="entry name" value="PUA domain-like"/>
    <property type="match status" value="1"/>
</dbReference>
<dbReference type="PANTHER" id="PTHR23127">
    <property type="entry name" value="CENTROMERE/MICROTUBULE BINDING PROTEIN CBF5"/>
    <property type="match status" value="1"/>
</dbReference>
<dbReference type="Pfam" id="PF01472">
    <property type="entry name" value="PUA"/>
    <property type="match status" value="1"/>
</dbReference>
<dbReference type="PANTHER" id="PTHR23127:SF0">
    <property type="entry name" value="H_ACA RIBONUCLEOPROTEIN COMPLEX SUBUNIT DKC1"/>
    <property type="match status" value="1"/>
</dbReference>
<dbReference type="GO" id="GO:0000495">
    <property type="term" value="P:box H/ACA sno(s)RNA 3'-end processing"/>
    <property type="evidence" value="ECO:0007669"/>
    <property type="project" value="TreeGrafter"/>
</dbReference>
<dbReference type="CDD" id="cd21148">
    <property type="entry name" value="PUA_Cbf5"/>
    <property type="match status" value="1"/>
</dbReference>